<dbReference type="AlphaFoldDB" id="A0A0P9CS54"/>
<feature type="domain" description="Lactate/malate dehydrogenase N-terminal" evidence="10">
    <location>
        <begin position="8"/>
        <end position="145"/>
    </location>
</feature>
<evidence type="ECO:0000256" key="8">
    <source>
        <dbReference type="PIRSR" id="PIRSR000102-1"/>
    </source>
</evidence>
<dbReference type="GO" id="GO:0006096">
    <property type="term" value="P:glycolytic process"/>
    <property type="evidence" value="ECO:0007669"/>
    <property type="project" value="UniProtKB-UniRule"/>
</dbReference>
<feature type="active site" description="Proton acceptor" evidence="7 8">
    <location>
        <position position="178"/>
    </location>
</feature>
<feature type="binding site" evidence="7 9">
    <location>
        <position position="38"/>
    </location>
    <ligand>
        <name>NAD(+)</name>
        <dbReference type="ChEBI" id="CHEBI:57540"/>
    </ligand>
</feature>
<dbReference type="InterPro" id="IPR001236">
    <property type="entry name" value="Lactate/malate_DH_N"/>
</dbReference>
<dbReference type="PANTHER" id="PTHR43128">
    <property type="entry name" value="L-2-HYDROXYCARBOXYLATE DEHYDROGENASE (NAD(P)(+))"/>
    <property type="match status" value="1"/>
</dbReference>
<feature type="binding site" evidence="7">
    <location>
        <position position="68"/>
    </location>
    <ligand>
        <name>NAD(+)</name>
        <dbReference type="ChEBI" id="CHEBI:57540"/>
    </ligand>
</feature>
<name>A0A0P9CS54_9BACL</name>
<comment type="subcellular location">
    <subcellularLocation>
        <location evidence="7">Cytoplasm</location>
    </subcellularLocation>
</comment>
<keyword evidence="7" id="KW-0597">Phosphoprotein</keyword>
<keyword evidence="13" id="KW-1185">Reference proteome</keyword>
<feature type="binding site" evidence="9">
    <location>
        <begin position="13"/>
        <end position="18"/>
    </location>
    <ligand>
        <name>NAD(+)</name>
        <dbReference type="ChEBI" id="CHEBI:57540"/>
    </ligand>
</feature>
<dbReference type="PRINTS" id="PR00086">
    <property type="entry name" value="LLDHDRGNASE"/>
</dbReference>
<dbReference type="HAMAP" id="MF_00488">
    <property type="entry name" value="Lactate_dehydrog"/>
    <property type="match status" value="1"/>
</dbReference>
<comment type="caution">
    <text evidence="12">The sequence shown here is derived from an EMBL/GenBank/DDBJ whole genome shotgun (WGS) entry which is preliminary data.</text>
</comment>
<comment type="activity regulation">
    <text evidence="7">Allosterically activated by fructose 1,6-bisphosphate (FBP).</text>
</comment>
<comment type="similarity">
    <text evidence="2 7">Belongs to the LDH/MDH superfamily. LDH family.</text>
</comment>
<dbReference type="GO" id="GO:0004459">
    <property type="term" value="F:L-lactate dehydrogenase (NAD+) activity"/>
    <property type="evidence" value="ECO:0007669"/>
    <property type="project" value="UniProtKB-UniRule"/>
</dbReference>
<accession>A0A0P9CS54</accession>
<comment type="caution">
    <text evidence="7">Lacks conserved residue(s) required for the propagation of feature annotation.</text>
</comment>
<dbReference type="RefSeq" id="WP_054970488.1">
    <property type="nucleotide sequence ID" value="NZ_LJCO01000077.1"/>
</dbReference>
<comment type="pathway">
    <text evidence="1 7">Fermentation; pyruvate fermentation to lactate; (S)-lactate from pyruvate: step 1/1.</text>
</comment>
<keyword evidence="4 7" id="KW-0560">Oxidoreductase</keyword>
<dbReference type="PIRSF" id="PIRSF000102">
    <property type="entry name" value="Lac_mal_DH"/>
    <property type="match status" value="1"/>
</dbReference>
<dbReference type="PROSITE" id="PS00064">
    <property type="entry name" value="L_LDH"/>
    <property type="match status" value="1"/>
</dbReference>
<evidence type="ECO:0000256" key="6">
    <source>
        <dbReference type="ARBA" id="ARBA00049258"/>
    </source>
</evidence>
<feature type="binding site" evidence="7">
    <location>
        <begin position="123"/>
        <end position="126"/>
    </location>
    <ligand>
        <name>substrate</name>
    </ligand>
</feature>
<dbReference type="NCBIfam" id="NF004863">
    <property type="entry name" value="PRK06223.1"/>
    <property type="match status" value="1"/>
</dbReference>
<feature type="domain" description="Lactate/malate dehydrogenase C-terminal" evidence="11">
    <location>
        <begin position="148"/>
        <end position="306"/>
    </location>
</feature>
<evidence type="ECO:0000256" key="2">
    <source>
        <dbReference type="ARBA" id="ARBA00006054"/>
    </source>
</evidence>
<dbReference type="InterPro" id="IPR011304">
    <property type="entry name" value="L-lactate_DH"/>
</dbReference>
<evidence type="ECO:0000259" key="10">
    <source>
        <dbReference type="Pfam" id="PF00056"/>
    </source>
</evidence>
<comment type="function">
    <text evidence="7">Catalyzes the conversion of lactate to pyruvate.</text>
</comment>
<dbReference type="EMBL" id="LJCO01000077">
    <property type="protein sequence ID" value="KPV42419.1"/>
    <property type="molecule type" value="Genomic_DNA"/>
</dbReference>
<evidence type="ECO:0000256" key="7">
    <source>
        <dbReference type="HAMAP-Rule" id="MF_00488"/>
    </source>
</evidence>
<evidence type="ECO:0000256" key="5">
    <source>
        <dbReference type="ARBA" id="ARBA00023027"/>
    </source>
</evidence>
<dbReference type="SUPFAM" id="SSF51735">
    <property type="entry name" value="NAD(P)-binding Rossmann-fold domains"/>
    <property type="match status" value="1"/>
</dbReference>
<evidence type="ECO:0000256" key="1">
    <source>
        <dbReference type="ARBA" id="ARBA00004843"/>
    </source>
</evidence>
<protein>
    <recommendedName>
        <fullName evidence="3 7">L-lactate dehydrogenase</fullName>
        <shortName evidence="7">L-LDH</shortName>
        <ecNumber evidence="3 7">1.1.1.27</ecNumber>
    </recommendedName>
</protein>
<evidence type="ECO:0000313" key="12">
    <source>
        <dbReference type="EMBL" id="KPV42419.1"/>
    </source>
</evidence>
<dbReference type="Gene3D" id="3.40.50.720">
    <property type="entry name" value="NAD(P)-binding Rossmann-like Domain"/>
    <property type="match status" value="1"/>
</dbReference>
<proteinExistence type="inferred from homology"/>
<organism evidence="12 13">
    <name type="scientific">Alicyclobacillus ferrooxydans</name>
    <dbReference type="NCBI Taxonomy" id="471514"/>
    <lineage>
        <taxon>Bacteria</taxon>
        <taxon>Bacillati</taxon>
        <taxon>Bacillota</taxon>
        <taxon>Bacilli</taxon>
        <taxon>Bacillales</taxon>
        <taxon>Alicyclobacillaceae</taxon>
        <taxon>Alicyclobacillus</taxon>
    </lineage>
</organism>
<feature type="binding site" evidence="7">
    <location>
        <begin position="82"/>
        <end position="83"/>
    </location>
    <ligand>
        <name>NAD(+)</name>
        <dbReference type="ChEBI" id="CHEBI:57540"/>
    </ligand>
</feature>
<dbReference type="FunFam" id="3.40.50.720:FF:000018">
    <property type="entry name" value="Malate dehydrogenase"/>
    <property type="match status" value="1"/>
</dbReference>
<dbReference type="Pfam" id="PF00056">
    <property type="entry name" value="Ldh_1_N"/>
    <property type="match status" value="1"/>
</dbReference>
<gene>
    <name evidence="7" type="primary">ldh</name>
    <name evidence="12" type="ORF">AN477_17620</name>
</gene>
<dbReference type="GO" id="GO:0005737">
    <property type="term" value="C:cytoplasm"/>
    <property type="evidence" value="ECO:0007669"/>
    <property type="project" value="UniProtKB-SubCell"/>
</dbReference>
<feature type="binding site" evidence="7">
    <location>
        <begin position="151"/>
        <end position="154"/>
    </location>
    <ligand>
        <name>substrate</name>
    </ligand>
</feature>
<dbReference type="InterPro" id="IPR015955">
    <property type="entry name" value="Lactate_DH/Glyco_Ohase_4_C"/>
</dbReference>
<dbReference type="CDD" id="cd05292">
    <property type="entry name" value="LDH_2"/>
    <property type="match status" value="1"/>
</dbReference>
<dbReference type="NCBIfam" id="NF000824">
    <property type="entry name" value="PRK00066.1"/>
    <property type="match status" value="1"/>
</dbReference>
<dbReference type="Gene3D" id="3.90.110.10">
    <property type="entry name" value="Lactate dehydrogenase/glycoside hydrolase, family 4, C-terminal"/>
    <property type="match status" value="1"/>
</dbReference>
<feature type="binding site" evidence="7">
    <location>
        <position position="224"/>
    </location>
    <ligand>
        <name>substrate</name>
    </ligand>
</feature>
<comment type="catalytic activity">
    <reaction evidence="6 7">
        <text>(S)-lactate + NAD(+) = pyruvate + NADH + H(+)</text>
        <dbReference type="Rhea" id="RHEA:23444"/>
        <dbReference type="ChEBI" id="CHEBI:15361"/>
        <dbReference type="ChEBI" id="CHEBI:15378"/>
        <dbReference type="ChEBI" id="CHEBI:16651"/>
        <dbReference type="ChEBI" id="CHEBI:57540"/>
        <dbReference type="ChEBI" id="CHEBI:57945"/>
        <dbReference type="EC" id="1.1.1.27"/>
    </reaction>
</comment>
<feature type="binding site" evidence="7">
    <location>
        <position position="156"/>
    </location>
    <ligand>
        <name>beta-D-fructose 1,6-bisphosphate</name>
        <dbReference type="ChEBI" id="CHEBI:32966"/>
        <note>allosteric activator</note>
    </ligand>
</feature>
<evidence type="ECO:0000259" key="11">
    <source>
        <dbReference type="Pfam" id="PF02866"/>
    </source>
</evidence>
<dbReference type="PATRIC" id="fig|471514.4.peg.4993"/>
<evidence type="ECO:0000256" key="4">
    <source>
        <dbReference type="ARBA" id="ARBA00023002"/>
    </source>
</evidence>
<keyword evidence="5 7" id="KW-0520">NAD</keyword>
<dbReference type="Pfam" id="PF02866">
    <property type="entry name" value="Ldh_1_C"/>
    <property type="match status" value="1"/>
</dbReference>
<dbReference type="InterPro" id="IPR001557">
    <property type="entry name" value="L-lactate/malate_DH"/>
</dbReference>
<reference evidence="12 13" key="1">
    <citation type="submission" date="2015-09" db="EMBL/GenBank/DDBJ databases">
        <title>Draft genome sequence of Alicyclobacillus ferrooxydans DSM 22381.</title>
        <authorList>
            <person name="Hemp J."/>
        </authorList>
    </citation>
    <scope>NUCLEOTIDE SEQUENCE [LARGE SCALE GENOMIC DNA]</scope>
    <source>
        <strain evidence="12 13">TC-34</strain>
    </source>
</reference>
<dbReference type="NCBIfam" id="TIGR01771">
    <property type="entry name" value="L-LDH-NAD"/>
    <property type="match status" value="1"/>
</dbReference>
<dbReference type="Proteomes" id="UP000050482">
    <property type="component" value="Unassembled WGS sequence"/>
</dbReference>
<evidence type="ECO:0000256" key="3">
    <source>
        <dbReference type="ARBA" id="ARBA00012967"/>
    </source>
</evidence>
<feature type="binding site" evidence="7">
    <location>
        <position position="85"/>
    </location>
    <ligand>
        <name>substrate</name>
    </ligand>
</feature>
<sequence length="314" mass="34314">MGHAGNRKIVVIGSGAVGATTAYTLMLRERMNELVLIDARADKALGDALDMNHGIPFTHSANIWAGTYEDCRGADIIIVTAGAAQRPGESRQDLLVRNVAVFADIITNVTKYNHDGILLIATNPVDVLSYVTWKLCGWQRERVIGSGTLLDSARFRYLIGREYGVDPRSVHAHVIGEHGDTELPIWSRANIAGVPVELSPERRAELFAETRDAAYQIIAAKGATYYAIGLALDRICAAILGDEHAVLNVSTYLQDYHGIQDVYLGVPSVVGRFGVERVVDLDPNDDEISLLRHSAEVLRERIDLAMSVIQSKGK</sequence>
<feature type="binding site" evidence="7">
    <location>
        <position position="17"/>
    </location>
    <ligand>
        <name>NAD(+)</name>
        <dbReference type="ChEBI" id="CHEBI:57540"/>
    </ligand>
</feature>
<evidence type="ECO:0000313" key="13">
    <source>
        <dbReference type="Proteomes" id="UP000050482"/>
    </source>
</evidence>
<dbReference type="PANTHER" id="PTHR43128:SF16">
    <property type="entry name" value="L-LACTATE DEHYDROGENASE"/>
    <property type="match status" value="1"/>
</dbReference>
<dbReference type="InterPro" id="IPR018177">
    <property type="entry name" value="L-lactate_DH_AS"/>
</dbReference>
<feature type="binding site" evidence="7">
    <location>
        <position position="91"/>
    </location>
    <ligand>
        <name>substrate</name>
    </ligand>
</feature>
<dbReference type="InterPro" id="IPR022383">
    <property type="entry name" value="Lactate/malate_DH_C"/>
</dbReference>
<feature type="binding site" evidence="7">
    <location>
        <position position="43"/>
    </location>
    <ligand>
        <name>NAD(+)</name>
        <dbReference type="ChEBI" id="CHEBI:57540"/>
    </ligand>
</feature>
<evidence type="ECO:0000256" key="9">
    <source>
        <dbReference type="PIRSR" id="PIRSR000102-3"/>
    </source>
</evidence>
<feature type="modified residue" description="Phosphotyrosine" evidence="7">
    <location>
        <position position="215"/>
    </location>
</feature>
<feature type="binding site" evidence="9">
    <location>
        <position position="98"/>
    </location>
    <ligand>
        <name>NAD(+)</name>
        <dbReference type="ChEBI" id="CHEBI:57540"/>
    </ligand>
</feature>
<dbReference type="SUPFAM" id="SSF56327">
    <property type="entry name" value="LDH C-terminal domain-like"/>
    <property type="match status" value="1"/>
</dbReference>
<feature type="binding site" evidence="7">
    <location>
        <begin position="121"/>
        <end position="123"/>
    </location>
    <ligand>
        <name>NAD(+)</name>
        <dbReference type="ChEBI" id="CHEBI:57540"/>
    </ligand>
</feature>
<dbReference type="GO" id="GO:0006089">
    <property type="term" value="P:lactate metabolic process"/>
    <property type="evidence" value="ECO:0007669"/>
    <property type="project" value="TreeGrafter"/>
</dbReference>
<feature type="binding site" evidence="7">
    <location>
        <position position="146"/>
    </location>
    <ligand>
        <name>NAD(+)</name>
        <dbReference type="ChEBI" id="CHEBI:57540"/>
    </ligand>
</feature>
<dbReference type="OrthoDB" id="9802969at2"/>
<comment type="subunit">
    <text evidence="7">Homotetramer.</text>
</comment>
<dbReference type="STRING" id="471514.AN477_17620"/>
<dbReference type="UniPathway" id="UPA00554">
    <property type="reaction ID" value="UER00611"/>
</dbReference>
<feature type="binding site" evidence="7">
    <location>
        <position position="171"/>
    </location>
    <ligand>
        <name>beta-D-fructose 1,6-bisphosphate</name>
        <dbReference type="ChEBI" id="CHEBI:32966"/>
        <note>allosteric activator</note>
    </ligand>
</feature>
<keyword evidence="7" id="KW-0021">Allosteric enzyme</keyword>
<dbReference type="EC" id="1.1.1.27" evidence="3 7"/>
<keyword evidence="7" id="KW-0963">Cytoplasm</keyword>
<dbReference type="InterPro" id="IPR036291">
    <property type="entry name" value="NAD(P)-bd_dom_sf"/>
</dbReference>